<feature type="region of interest" description="Disordered" evidence="1">
    <location>
        <begin position="154"/>
        <end position="174"/>
    </location>
</feature>
<evidence type="ECO:0000256" key="1">
    <source>
        <dbReference type="SAM" id="MobiDB-lite"/>
    </source>
</evidence>
<evidence type="ECO:0000313" key="4">
    <source>
        <dbReference type="Proteomes" id="UP001156389"/>
    </source>
</evidence>
<gene>
    <name evidence="3" type="ORF">LHJ74_02400</name>
</gene>
<comment type="caution">
    <text evidence="3">The sequence shown here is derived from an EMBL/GenBank/DDBJ whole genome shotgun (WGS) entry which is preliminary data.</text>
</comment>
<dbReference type="RefSeq" id="WP_260215728.1">
    <property type="nucleotide sequence ID" value="NZ_JAJAGO010000001.1"/>
</dbReference>
<organism evidence="3 4">
    <name type="scientific">Streptomyces gossypii</name>
    <dbReference type="NCBI Taxonomy" id="2883101"/>
    <lineage>
        <taxon>Bacteria</taxon>
        <taxon>Bacillati</taxon>
        <taxon>Actinomycetota</taxon>
        <taxon>Actinomycetes</taxon>
        <taxon>Kitasatosporales</taxon>
        <taxon>Streptomycetaceae</taxon>
        <taxon>Streptomyces</taxon>
    </lineage>
</organism>
<evidence type="ECO:0000259" key="2">
    <source>
        <dbReference type="Pfam" id="PF09346"/>
    </source>
</evidence>
<reference evidence="3 4" key="1">
    <citation type="submission" date="2021-10" db="EMBL/GenBank/DDBJ databases">
        <title>Streptomyces gossypii sp. nov., isolated from soil collected from cotton field.</title>
        <authorList>
            <person name="Ge X."/>
            <person name="Chen X."/>
            <person name="Liu W."/>
        </authorList>
    </citation>
    <scope>NUCLEOTIDE SEQUENCE [LARGE SCALE GENOMIC DNA]</scope>
    <source>
        <strain evidence="3 4">N2-109</strain>
    </source>
</reference>
<accession>A0ABT2JMR0</accession>
<dbReference type="Proteomes" id="UP001156389">
    <property type="component" value="Unassembled WGS sequence"/>
</dbReference>
<dbReference type="EMBL" id="JAJAGO010000001">
    <property type="protein sequence ID" value="MCT2588799.1"/>
    <property type="molecule type" value="Genomic_DNA"/>
</dbReference>
<name>A0ABT2JMR0_9ACTN</name>
<feature type="domain" description="Knr4/Smi1-like" evidence="2">
    <location>
        <begin position="32"/>
        <end position="146"/>
    </location>
</feature>
<evidence type="ECO:0000313" key="3">
    <source>
        <dbReference type="EMBL" id="MCT2588799.1"/>
    </source>
</evidence>
<proteinExistence type="predicted"/>
<protein>
    <submittedName>
        <fullName evidence="3">SMI1/KNR4 family protein</fullName>
    </submittedName>
</protein>
<dbReference type="InterPro" id="IPR018958">
    <property type="entry name" value="Knr4/Smi1-like_dom"/>
</dbReference>
<keyword evidence="4" id="KW-1185">Reference proteome</keyword>
<sequence>MDSPARVTHQWERITSWLKRHAPATYARLRPPVTPEALEWYEQRIGTPVHADLKALWGVNEGAYLFTFPDFLDGYAPLSIDGSVRCHPLENGEERGWERSWIPFVCNDPTDPYSGMFHDTKTGFVGHWAEAEMPTVSMGTTLADYLKSEADALHKAPDQSTGGDVPGISDGSLVWDDPARRLYEELDDWRPFHRRHRNQDQGDA</sequence>
<dbReference type="Pfam" id="PF09346">
    <property type="entry name" value="SMI1_KNR4"/>
    <property type="match status" value="1"/>
</dbReference>